<evidence type="ECO:0000313" key="2">
    <source>
        <dbReference type="EMBL" id="SBT70161.1"/>
    </source>
</evidence>
<feature type="compositionally biased region" description="Basic and acidic residues" evidence="1">
    <location>
        <begin position="49"/>
        <end position="59"/>
    </location>
</feature>
<evidence type="ECO:0000256" key="1">
    <source>
        <dbReference type="SAM" id="MobiDB-lite"/>
    </source>
</evidence>
<gene>
    <name evidence="2" type="primary">PmlGA01_000006800</name>
    <name evidence="2" type="ORF">PMLGA01_000006800</name>
</gene>
<sequence>MVKIGKKLKGFDEGIKRLDTHKDREIEEEEKTKISYKGNKYGSGKFSRKTVEQTREHPNEYPSENNDALYLVEESILVKKKYNDPSFYLERNSTSTFLVLLLYKILIIKPDNIIEFILKELECLLKDKFEKSKKFNNISDNNNICTVTSERNKDDAKNFISKKFHLTEPKSTYFEKYKFFQGERFLSLDNLLEAVNFIKIENSDQVYFNSLLKIIKHFENSQNKDELLKENIQLNDSIPLNKAIHLTKTFYINYFHSIVPNTT</sequence>
<evidence type="ECO:0000313" key="3">
    <source>
        <dbReference type="Proteomes" id="UP000219799"/>
    </source>
</evidence>
<dbReference type="AlphaFoldDB" id="A0A1C3K9F9"/>
<reference evidence="2 3" key="1">
    <citation type="submission" date="2016-06" db="EMBL/GenBank/DDBJ databases">
        <authorList>
            <consortium name="Pathogen Informatics"/>
        </authorList>
    </citation>
    <scope>NUCLEOTIDE SEQUENCE [LARGE SCALE GENOMIC DNA]</scope>
</reference>
<protein>
    <submittedName>
        <fullName evidence="2">Uncharacterized protein</fullName>
    </submittedName>
</protein>
<name>A0A1C3K9F9_PLAMA</name>
<accession>A0A1C3K9F9</accession>
<proteinExistence type="predicted"/>
<dbReference type="VEuPathDB" id="PlasmoDB:PmUG01_00050000"/>
<feature type="region of interest" description="Disordered" evidence="1">
    <location>
        <begin position="45"/>
        <end position="64"/>
    </location>
</feature>
<dbReference type="EMBL" id="FLRK01000029">
    <property type="protein sequence ID" value="SBT70161.1"/>
    <property type="molecule type" value="Genomic_DNA"/>
</dbReference>
<dbReference type="Proteomes" id="UP000219799">
    <property type="component" value="Unassembled WGS sequence"/>
</dbReference>
<organism evidence="2 3">
    <name type="scientific">Plasmodium malariae</name>
    <dbReference type="NCBI Taxonomy" id="5858"/>
    <lineage>
        <taxon>Eukaryota</taxon>
        <taxon>Sar</taxon>
        <taxon>Alveolata</taxon>
        <taxon>Apicomplexa</taxon>
        <taxon>Aconoidasida</taxon>
        <taxon>Haemosporida</taxon>
        <taxon>Plasmodiidae</taxon>
        <taxon>Plasmodium</taxon>
        <taxon>Plasmodium (Plasmodium)</taxon>
    </lineage>
</organism>